<name>A0ACC1M5H8_9FUNG</name>
<keyword evidence="2" id="KW-1185">Reference proteome</keyword>
<evidence type="ECO:0000313" key="2">
    <source>
        <dbReference type="Proteomes" id="UP001139981"/>
    </source>
</evidence>
<reference evidence="1" key="1">
    <citation type="submission" date="2022-07" db="EMBL/GenBank/DDBJ databases">
        <title>Phylogenomic reconstructions and comparative analyses of Kickxellomycotina fungi.</title>
        <authorList>
            <person name="Reynolds N.K."/>
            <person name="Stajich J.E."/>
            <person name="Barry K."/>
            <person name="Grigoriev I.V."/>
            <person name="Crous P."/>
            <person name="Smith M.E."/>
        </authorList>
    </citation>
    <scope>NUCLEOTIDE SEQUENCE</scope>
    <source>
        <strain evidence="1">CBS 190363</strain>
    </source>
</reference>
<accession>A0ACC1M5H8</accession>
<evidence type="ECO:0000313" key="1">
    <source>
        <dbReference type="EMBL" id="KAJ2896579.1"/>
    </source>
</evidence>
<dbReference type="Proteomes" id="UP001139981">
    <property type="component" value="Unassembled WGS sequence"/>
</dbReference>
<comment type="caution">
    <text evidence="1">The sequence shown here is derived from an EMBL/GenBank/DDBJ whole genome shotgun (WGS) entry which is preliminary data.</text>
</comment>
<dbReference type="EMBL" id="JANBVB010000185">
    <property type="protein sequence ID" value="KAJ2896579.1"/>
    <property type="molecule type" value="Genomic_DNA"/>
</dbReference>
<protein>
    <submittedName>
        <fullName evidence="1">Uncharacterized protein</fullName>
    </submittedName>
</protein>
<proteinExistence type="predicted"/>
<sequence length="139" mass="14864">MPRSRAYTSPPLTTAEQGVHESGMQLPQPSTLASSLQPWTMAGVSENQCTNYTPSAINYRNESPADEAKLAIDMLATAAVSVSSARSSCSLPHLTPLSEFSVRAASQQQSSPANTPSLQPQEAQAADSKSKSSRSWRPW</sequence>
<organism evidence="1 2">
    <name type="scientific">Coemansia aciculifera</name>
    <dbReference type="NCBI Taxonomy" id="417176"/>
    <lineage>
        <taxon>Eukaryota</taxon>
        <taxon>Fungi</taxon>
        <taxon>Fungi incertae sedis</taxon>
        <taxon>Zoopagomycota</taxon>
        <taxon>Kickxellomycotina</taxon>
        <taxon>Kickxellomycetes</taxon>
        <taxon>Kickxellales</taxon>
        <taxon>Kickxellaceae</taxon>
        <taxon>Coemansia</taxon>
    </lineage>
</organism>
<gene>
    <name evidence="1" type="ORF">IWW38_001980</name>
</gene>